<feature type="non-terminal residue" evidence="3">
    <location>
        <position position="1"/>
    </location>
</feature>
<dbReference type="EMBL" id="JAHRIM010062925">
    <property type="protein sequence ID" value="MEQ2271782.1"/>
    <property type="molecule type" value="Genomic_DNA"/>
</dbReference>
<feature type="domain" description="AMP-binding enzyme C-terminal" evidence="2">
    <location>
        <begin position="1"/>
        <end position="62"/>
    </location>
</feature>
<reference evidence="3 4" key="1">
    <citation type="submission" date="2021-06" db="EMBL/GenBank/DDBJ databases">
        <authorList>
            <person name="Palmer J.M."/>
        </authorList>
    </citation>
    <scope>NUCLEOTIDE SEQUENCE [LARGE SCALE GENOMIC DNA]</scope>
    <source>
        <strain evidence="3 4">XR_2019</strain>
        <tissue evidence="3">Muscle</tissue>
    </source>
</reference>
<dbReference type="Gene3D" id="3.30.300.30">
    <property type="match status" value="1"/>
</dbReference>
<dbReference type="Proteomes" id="UP001444071">
    <property type="component" value="Unassembled WGS sequence"/>
</dbReference>
<comment type="caution">
    <text evidence="3">The sequence shown here is derived from an EMBL/GenBank/DDBJ whole genome shotgun (WGS) entry which is preliminary data.</text>
</comment>
<organism evidence="3 4">
    <name type="scientific">Xenotaenia resolanae</name>
    <dbReference type="NCBI Taxonomy" id="208358"/>
    <lineage>
        <taxon>Eukaryota</taxon>
        <taxon>Metazoa</taxon>
        <taxon>Chordata</taxon>
        <taxon>Craniata</taxon>
        <taxon>Vertebrata</taxon>
        <taxon>Euteleostomi</taxon>
        <taxon>Actinopterygii</taxon>
        <taxon>Neopterygii</taxon>
        <taxon>Teleostei</taxon>
        <taxon>Neoteleostei</taxon>
        <taxon>Acanthomorphata</taxon>
        <taxon>Ovalentaria</taxon>
        <taxon>Atherinomorphae</taxon>
        <taxon>Cyprinodontiformes</taxon>
        <taxon>Goodeidae</taxon>
        <taxon>Xenotaenia</taxon>
    </lineage>
</organism>
<name>A0ABV0WS38_9TELE</name>
<accession>A0ABV0WS38</accession>
<evidence type="ECO:0000313" key="3">
    <source>
        <dbReference type="EMBL" id="MEQ2271782.1"/>
    </source>
</evidence>
<evidence type="ECO:0000313" key="4">
    <source>
        <dbReference type="Proteomes" id="UP001444071"/>
    </source>
</evidence>
<dbReference type="PANTHER" id="PTHR43201:SF8">
    <property type="entry name" value="ACYL-COA SYNTHETASE FAMILY MEMBER 3"/>
    <property type="match status" value="1"/>
</dbReference>
<keyword evidence="4" id="KW-1185">Reference proteome</keyword>
<comment type="similarity">
    <text evidence="1">Belongs to the ATP-dependent AMP-binding enzyme family.</text>
</comment>
<dbReference type="InterPro" id="IPR025110">
    <property type="entry name" value="AMP-bd_C"/>
</dbReference>
<dbReference type="Pfam" id="PF13193">
    <property type="entry name" value="AMP-binding_C"/>
    <property type="match status" value="1"/>
</dbReference>
<gene>
    <name evidence="3" type="primary">ACSF3_1</name>
    <name evidence="3" type="ORF">XENORESO_009189</name>
</gene>
<evidence type="ECO:0000259" key="2">
    <source>
        <dbReference type="Pfam" id="PF13193"/>
    </source>
</evidence>
<dbReference type="InterPro" id="IPR045851">
    <property type="entry name" value="AMP-bd_C_sf"/>
</dbReference>
<dbReference type="PANTHER" id="PTHR43201">
    <property type="entry name" value="ACYL-COA SYNTHETASE"/>
    <property type="match status" value="1"/>
</dbReference>
<protein>
    <submittedName>
        <fullName evidence="3">Acyl-CoA synthetase member 3, mitochondrial</fullName>
    </submittedName>
</protein>
<sequence length="74" mass="8435">VAVIGTPEATWGQKVTAVVQLRKGQRMTLPELKTWAREHMAPYIIPTGLVLVEEIPRNQMGKVNKKDLLRHFFP</sequence>
<dbReference type="SUPFAM" id="SSF56801">
    <property type="entry name" value="Acetyl-CoA synthetase-like"/>
    <property type="match status" value="1"/>
</dbReference>
<proteinExistence type="inferred from homology"/>
<evidence type="ECO:0000256" key="1">
    <source>
        <dbReference type="ARBA" id="ARBA00006432"/>
    </source>
</evidence>